<dbReference type="EMBL" id="FNCJ01000015">
    <property type="protein sequence ID" value="SDH95169.1"/>
    <property type="molecule type" value="Genomic_DNA"/>
</dbReference>
<dbReference type="GO" id="GO:0030973">
    <property type="term" value="F:molybdate ion binding"/>
    <property type="evidence" value="ECO:0007669"/>
    <property type="project" value="TreeGrafter"/>
</dbReference>
<evidence type="ECO:0000313" key="1">
    <source>
        <dbReference type="EMBL" id="SDH95169.1"/>
    </source>
</evidence>
<protein>
    <submittedName>
        <fullName evidence="1">Molybdate transport system substrate-binding protein</fullName>
    </submittedName>
</protein>
<proteinExistence type="predicted"/>
<organism evidence="1 2">
    <name type="scientific">Paraburkholderia phenazinium</name>
    <dbReference type="NCBI Taxonomy" id="60549"/>
    <lineage>
        <taxon>Bacteria</taxon>
        <taxon>Pseudomonadati</taxon>
        <taxon>Pseudomonadota</taxon>
        <taxon>Betaproteobacteria</taxon>
        <taxon>Burkholderiales</taxon>
        <taxon>Burkholderiaceae</taxon>
        <taxon>Paraburkholderia</taxon>
    </lineage>
</organism>
<dbReference type="Pfam" id="PF13531">
    <property type="entry name" value="SBP_bac_11"/>
    <property type="match status" value="1"/>
</dbReference>
<dbReference type="Gene3D" id="3.40.190.10">
    <property type="entry name" value="Periplasmic binding protein-like II"/>
    <property type="match status" value="2"/>
</dbReference>
<dbReference type="SUPFAM" id="SSF53850">
    <property type="entry name" value="Periplasmic binding protein-like II"/>
    <property type="match status" value="1"/>
</dbReference>
<dbReference type="GO" id="GO:0015689">
    <property type="term" value="P:molybdate ion transport"/>
    <property type="evidence" value="ECO:0007669"/>
    <property type="project" value="TreeGrafter"/>
</dbReference>
<gene>
    <name evidence="1" type="ORF">SAMN05216466_11557</name>
</gene>
<dbReference type="AlphaFoldDB" id="A0A1G8GLB1"/>
<accession>A0A1G8GLB1</accession>
<dbReference type="InterPro" id="IPR050682">
    <property type="entry name" value="ModA/WtpA"/>
</dbReference>
<dbReference type="RefSeq" id="WP_244896674.1">
    <property type="nucleotide sequence ID" value="NZ_FNCJ01000015.1"/>
</dbReference>
<name>A0A1G8GLB1_9BURK</name>
<evidence type="ECO:0000313" key="2">
    <source>
        <dbReference type="Proteomes" id="UP000199706"/>
    </source>
</evidence>
<dbReference type="PANTHER" id="PTHR30632:SF11">
    <property type="entry name" value="BLR4797 PROTEIN"/>
    <property type="match status" value="1"/>
</dbReference>
<dbReference type="PANTHER" id="PTHR30632">
    <property type="entry name" value="MOLYBDATE-BINDING PERIPLASMIC PROTEIN"/>
    <property type="match status" value="1"/>
</dbReference>
<reference evidence="1 2" key="1">
    <citation type="submission" date="2016-10" db="EMBL/GenBank/DDBJ databases">
        <authorList>
            <person name="de Groot N.N."/>
        </authorList>
    </citation>
    <scope>NUCLEOTIDE SEQUENCE [LARGE SCALE GENOMIC DNA]</scope>
    <source>
        <strain evidence="1 2">LMG 2247</strain>
    </source>
</reference>
<dbReference type="Proteomes" id="UP000199706">
    <property type="component" value="Unassembled WGS sequence"/>
</dbReference>
<sequence>MAANTVMDQTSQPLTGISSMATRNLLAELAEEYERLSGQRLVVESVGGVAAARRVQDGEPFDFIVLAADALDRLAEAGRIDPGSRVDLARSGVAIAVAAGAPRPDIRTEAALRDAILAARSIGYSTGPSGSHLVRLFERWGIAETIASRIVQAEPGVPVGALIARGDVELGFQQLSELMHVPGIDVIGSLPPEIEAITVFSAAICTASKQHAAAMALLSFLASPEAGAAKLRHGMALA</sequence>